<proteinExistence type="predicted"/>
<accession>A0A8B6X9M2</accession>
<sequence>MKLKQIALALATFACMGAANAAWTSGNSNGGNGSASETAGVITLVSSNFDDFDAAPLEPSTFSYSTVFAAPGTVSFDWNYATADSAGSSYDVFGYVLDGTAHQLSADGSWDAQAGHVSFNVAAGSSFAFTMTSTDSLWGAATASVSNFTSPVPEADALLMLALGLPLATGAAWRRRRAG</sequence>
<dbReference type="PROSITE" id="PS51257">
    <property type="entry name" value="PROKAR_LIPOPROTEIN"/>
    <property type="match status" value="1"/>
</dbReference>
<feature type="chain" id="PRO_5034926342" description="PEP-CTERM protein-sorting domain-containing protein" evidence="1">
    <location>
        <begin position="22"/>
        <end position="179"/>
    </location>
</feature>
<dbReference type="RefSeq" id="WP_051378786.1">
    <property type="nucleotide sequence ID" value="NZ_AXWS01000014.1"/>
</dbReference>
<evidence type="ECO:0000256" key="1">
    <source>
        <dbReference type="SAM" id="SignalP"/>
    </source>
</evidence>
<keyword evidence="2" id="KW-1185">Reference proteome</keyword>
<evidence type="ECO:0000313" key="2">
    <source>
        <dbReference type="Proteomes" id="UP000675920"/>
    </source>
</evidence>
<keyword evidence="1" id="KW-0732">Signal</keyword>
<name>A0A8B6X9M2_9BURK</name>
<dbReference type="AlphaFoldDB" id="A0A8B6X9M2"/>
<feature type="signal peptide" evidence="1">
    <location>
        <begin position="1"/>
        <end position="21"/>
    </location>
</feature>
<evidence type="ECO:0000313" key="3">
    <source>
        <dbReference type="RefSeq" id="WP_051378786.1"/>
    </source>
</evidence>
<evidence type="ECO:0008006" key="4">
    <source>
        <dbReference type="Google" id="ProtNLM"/>
    </source>
</evidence>
<dbReference type="Proteomes" id="UP000675920">
    <property type="component" value="Unplaced"/>
</dbReference>
<organism evidence="2 3">
    <name type="scientific">Derxia gummosa DSM 723</name>
    <dbReference type="NCBI Taxonomy" id="1121388"/>
    <lineage>
        <taxon>Bacteria</taxon>
        <taxon>Pseudomonadati</taxon>
        <taxon>Pseudomonadota</taxon>
        <taxon>Betaproteobacteria</taxon>
        <taxon>Burkholderiales</taxon>
        <taxon>Alcaligenaceae</taxon>
        <taxon>Derxia</taxon>
    </lineage>
</organism>
<protein>
    <recommendedName>
        <fullName evidence="4">PEP-CTERM protein-sorting domain-containing protein</fullName>
    </recommendedName>
</protein>
<dbReference type="OrthoDB" id="9155502at2"/>
<reference evidence="3" key="1">
    <citation type="submission" date="2025-08" db="UniProtKB">
        <authorList>
            <consortium name="RefSeq"/>
        </authorList>
    </citation>
    <scope>IDENTIFICATION</scope>
</reference>